<name>A0A7X3SMJ6_9HYPH</name>
<dbReference type="AlphaFoldDB" id="A0A7X3SMJ6"/>
<gene>
    <name evidence="1" type="ORF">GR328_03005</name>
</gene>
<reference evidence="1 2" key="2">
    <citation type="submission" date="2020-01" db="EMBL/GenBank/DDBJ databases">
        <title>Microvirga sp. nov., an arsenate reduction bacterium isolated from Tibet hotspring sediments.</title>
        <authorList>
            <person name="Xian W.-D."/>
            <person name="Li W.-J."/>
        </authorList>
    </citation>
    <scope>NUCLEOTIDE SEQUENCE [LARGE SCALE GENOMIC DNA]</scope>
    <source>
        <strain evidence="1 2">KCTC 23863</strain>
    </source>
</reference>
<comment type="caution">
    <text evidence="1">The sequence shown here is derived from an EMBL/GenBank/DDBJ whole genome shotgun (WGS) entry which is preliminary data.</text>
</comment>
<dbReference type="EMBL" id="WURB01000002">
    <property type="protein sequence ID" value="MXQ10442.1"/>
    <property type="molecule type" value="Genomic_DNA"/>
</dbReference>
<sequence>MKRPTGGCRHYQEHLVELKPNVCWEVKGLIECLELFEDQRTADLIKELVDEALEEITNCDPFVQPHGSGDRYHDTPEFELDVHSLEVKVKVGCSWGDWAELLQRHRLDWVLNPYGKDDLDPGFAAEIEDIKEEIEEDGSAPECDRLQEVWDRLPDHIQMAVDTGISEEEWRLSDQYEVRESLVTSISDFVRDTVSDWDQELKSLFSRAEIVLIDRASGFVCGRGMDVARAVHDLTQGVAHPELRIANPPDLSLGRAILTAYRVPEGIDFDPEDADLVYRWGKSEGSYSLVVAEIA</sequence>
<dbReference type="RefSeq" id="WP_160883057.1">
    <property type="nucleotide sequence ID" value="NZ_WURB01000002.1"/>
</dbReference>
<organism evidence="1 2">
    <name type="scientific">Microvirga makkahensis</name>
    <dbReference type="NCBI Taxonomy" id="1128670"/>
    <lineage>
        <taxon>Bacteria</taxon>
        <taxon>Pseudomonadati</taxon>
        <taxon>Pseudomonadota</taxon>
        <taxon>Alphaproteobacteria</taxon>
        <taxon>Hyphomicrobiales</taxon>
        <taxon>Methylobacteriaceae</taxon>
        <taxon>Microvirga</taxon>
    </lineage>
</organism>
<reference evidence="1 2" key="1">
    <citation type="submission" date="2019-12" db="EMBL/GenBank/DDBJ databases">
        <authorList>
            <person name="Yuan C.-G."/>
        </authorList>
    </citation>
    <scope>NUCLEOTIDE SEQUENCE [LARGE SCALE GENOMIC DNA]</scope>
    <source>
        <strain evidence="1 2">KCTC 23863</strain>
    </source>
</reference>
<evidence type="ECO:0000313" key="2">
    <source>
        <dbReference type="Proteomes" id="UP000436483"/>
    </source>
</evidence>
<accession>A0A7X3SMJ6</accession>
<dbReference type="Proteomes" id="UP000436483">
    <property type="component" value="Unassembled WGS sequence"/>
</dbReference>
<dbReference type="OrthoDB" id="9765084at2"/>
<proteinExistence type="predicted"/>
<evidence type="ECO:0000313" key="1">
    <source>
        <dbReference type="EMBL" id="MXQ10442.1"/>
    </source>
</evidence>
<protein>
    <submittedName>
        <fullName evidence="1">Uncharacterized protein</fullName>
    </submittedName>
</protein>
<keyword evidence="2" id="KW-1185">Reference proteome</keyword>